<dbReference type="SUPFAM" id="SSF48371">
    <property type="entry name" value="ARM repeat"/>
    <property type="match status" value="1"/>
</dbReference>
<feature type="domain" description="Armadillo repeat-containing" evidence="3">
    <location>
        <begin position="333"/>
        <end position="551"/>
    </location>
</feature>
<protein>
    <submittedName>
        <fullName evidence="4">Protein BHLHb9</fullName>
    </submittedName>
</protein>
<dbReference type="PANTHER" id="PTHR46414">
    <property type="entry name" value="PROTEIN BHLHB9-RELATED"/>
    <property type="match status" value="1"/>
</dbReference>
<comment type="similarity">
    <text evidence="1">Belongs to the GPRASP family.</text>
</comment>
<dbReference type="InterPro" id="IPR016024">
    <property type="entry name" value="ARM-type_fold"/>
</dbReference>
<dbReference type="PANTHER" id="PTHR46414:SF2">
    <property type="entry name" value="G PROTEIN-COUPLED RECEPTOR ASSOCIATED SORTING PROTEIN 3"/>
    <property type="match status" value="1"/>
</dbReference>
<gene>
    <name evidence="4" type="ORF">APTSU1_001837100</name>
</gene>
<reference evidence="4 5" key="1">
    <citation type="submission" date="2024-08" db="EMBL/GenBank/DDBJ databases">
        <title>The draft genome of Apodemus speciosus.</title>
        <authorList>
            <person name="Nabeshima K."/>
            <person name="Suzuki S."/>
            <person name="Onuma M."/>
        </authorList>
    </citation>
    <scope>NUCLEOTIDE SEQUENCE [LARGE SCALE GENOMIC DNA]</scope>
    <source>
        <strain evidence="4">IB14-021</strain>
    </source>
</reference>
<dbReference type="InterPro" id="IPR011989">
    <property type="entry name" value="ARM-like"/>
</dbReference>
<feature type="compositionally biased region" description="Basic and acidic residues" evidence="2">
    <location>
        <begin position="87"/>
        <end position="101"/>
    </location>
</feature>
<feature type="compositionally biased region" description="Polar residues" evidence="2">
    <location>
        <begin position="154"/>
        <end position="167"/>
    </location>
</feature>
<keyword evidence="5" id="KW-1185">Reference proteome</keyword>
<comment type="caution">
    <text evidence="4">The sequence shown here is derived from an EMBL/GenBank/DDBJ whole genome shotgun (WGS) entry which is preliminary data.</text>
</comment>
<dbReference type="Pfam" id="PF04826">
    <property type="entry name" value="Arm_2"/>
    <property type="match status" value="1"/>
</dbReference>
<accession>A0ABQ0FVG3</accession>
<proteinExistence type="inferred from homology"/>
<dbReference type="EMBL" id="BAAFST010000020">
    <property type="protein sequence ID" value="GAB1303130.1"/>
    <property type="molecule type" value="Genomic_DNA"/>
</dbReference>
<name>A0ABQ0FVG3_APOSI</name>
<dbReference type="Gene3D" id="1.25.10.10">
    <property type="entry name" value="Leucine-rich Repeat Variant"/>
    <property type="match status" value="1"/>
</dbReference>
<organism evidence="4 5">
    <name type="scientific">Apodemus speciosus</name>
    <name type="common">Large Japanese field mouse</name>
    <dbReference type="NCBI Taxonomy" id="105296"/>
    <lineage>
        <taxon>Eukaryota</taxon>
        <taxon>Metazoa</taxon>
        <taxon>Chordata</taxon>
        <taxon>Craniata</taxon>
        <taxon>Vertebrata</taxon>
        <taxon>Euteleostomi</taxon>
        <taxon>Mammalia</taxon>
        <taxon>Eutheria</taxon>
        <taxon>Euarchontoglires</taxon>
        <taxon>Glires</taxon>
        <taxon>Rodentia</taxon>
        <taxon>Myomorpha</taxon>
        <taxon>Muroidea</taxon>
        <taxon>Muridae</taxon>
        <taxon>Murinae</taxon>
        <taxon>Apodemus</taxon>
    </lineage>
</organism>
<evidence type="ECO:0000313" key="4">
    <source>
        <dbReference type="EMBL" id="GAB1303130.1"/>
    </source>
</evidence>
<feature type="region of interest" description="Disordered" evidence="2">
    <location>
        <begin position="154"/>
        <end position="192"/>
    </location>
</feature>
<dbReference type="InterPro" id="IPR043374">
    <property type="entry name" value="GASP1-3"/>
</dbReference>
<evidence type="ECO:0000313" key="5">
    <source>
        <dbReference type="Proteomes" id="UP001623349"/>
    </source>
</evidence>
<dbReference type="Proteomes" id="UP001623349">
    <property type="component" value="Unassembled WGS sequence"/>
</dbReference>
<evidence type="ECO:0000259" key="3">
    <source>
        <dbReference type="Pfam" id="PF04826"/>
    </source>
</evidence>
<evidence type="ECO:0000256" key="2">
    <source>
        <dbReference type="SAM" id="MobiDB-lite"/>
    </source>
</evidence>
<evidence type="ECO:0000256" key="1">
    <source>
        <dbReference type="ARBA" id="ARBA00011013"/>
    </source>
</evidence>
<feature type="region of interest" description="Disordered" evidence="2">
    <location>
        <begin position="36"/>
        <end position="101"/>
    </location>
</feature>
<dbReference type="InterPro" id="IPR006911">
    <property type="entry name" value="ARM-rpt_dom"/>
</dbReference>
<sequence>MSKKGNFFNNYWTGVYNCASTMTGSKNKGRAQAKLEKRANAQARALAEREAANACRGAGKSRDKGKGKAASKSDAVAETKAAPKGKVVAETKEGARSESKALVKGTSDFNHRVESKFARSTRKDKPSSDNWFWTGEDSGINSWFWKGEEVSNNSVAKCENKPSTSIQARAEEPTPRTSHKSRSGAEEEEEENVIGNWFWEGDDTGFDSDPKPVFRIVKPQPVDEINEKDRPKDWSEVTIWPKAPAVTPAVLGYRSQESSEARSSSYIVLASNEEETSTACTKNTRSSLQPIPEYPFGSDPCIQTLDEIRQQIKIREENGIKPFACPCKMECYLDSPEFEKLVNILKSTTDPLIHKIAQIAMGIHKVHPFAQEFINEVGVVTLIESLLSFSSPEVSIKKAVITLNSSGDDRQHKVEFHVKHMCKETVSFPLNSPGQQSGLKIIGQLTTESVHHYIVVSYFSELFHLLSQGNRKTRNLVLKVFLNMSENPKAARDMINMKALAALKLIFNQKEAKANLVSAVAIFINIKEHIRKGSIVVVDHLSYNTLTAIFREVKGIIERM</sequence>